<dbReference type="Gramene" id="OB05G27790.1">
    <property type="protein sequence ID" value="OB05G27790.1"/>
    <property type="gene ID" value="OB05G27790"/>
</dbReference>
<reference evidence="3" key="2">
    <citation type="submission" date="2013-04" db="UniProtKB">
        <authorList>
            <consortium name="EnsemblPlants"/>
        </authorList>
    </citation>
    <scope>IDENTIFICATION</scope>
</reference>
<evidence type="ECO:0000313" key="3">
    <source>
        <dbReference type="EnsemblPlants" id="OB05G27790.1"/>
    </source>
</evidence>
<dbReference type="HOGENOM" id="CLU_1828292_0_0_1"/>
<evidence type="ECO:0000256" key="2">
    <source>
        <dbReference type="SAM" id="SignalP"/>
    </source>
</evidence>
<proteinExistence type="predicted"/>
<protein>
    <submittedName>
        <fullName evidence="3">Uncharacterized protein</fullName>
    </submittedName>
</protein>
<feature type="region of interest" description="Disordered" evidence="1">
    <location>
        <begin position="83"/>
        <end position="112"/>
    </location>
</feature>
<keyword evidence="2" id="KW-0732">Signal</keyword>
<keyword evidence="4" id="KW-1185">Reference proteome</keyword>
<feature type="compositionally biased region" description="Basic residues" evidence="1">
    <location>
        <begin position="83"/>
        <end position="98"/>
    </location>
</feature>
<feature type="chain" id="PRO_5003774732" evidence="2">
    <location>
        <begin position="29"/>
        <end position="141"/>
    </location>
</feature>
<reference evidence="3" key="1">
    <citation type="journal article" date="2013" name="Nat. Commun.">
        <title>Whole-genome sequencing of Oryza brachyantha reveals mechanisms underlying Oryza genome evolution.</title>
        <authorList>
            <person name="Chen J."/>
            <person name="Huang Q."/>
            <person name="Gao D."/>
            <person name="Wang J."/>
            <person name="Lang Y."/>
            <person name="Liu T."/>
            <person name="Li B."/>
            <person name="Bai Z."/>
            <person name="Luis Goicoechea J."/>
            <person name="Liang C."/>
            <person name="Chen C."/>
            <person name="Zhang W."/>
            <person name="Sun S."/>
            <person name="Liao Y."/>
            <person name="Zhang X."/>
            <person name="Yang L."/>
            <person name="Song C."/>
            <person name="Wang M."/>
            <person name="Shi J."/>
            <person name="Liu G."/>
            <person name="Liu J."/>
            <person name="Zhou H."/>
            <person name="Zhou W."/>
            <person name="Yu Q."/>
            <person name="An N."/>
            <person name="Chen Y."/>
            <person name="Cai Q."/>
            <person name="Wang B."/>
            <person name="Liu B."/>
            <person name="Min J."/>
            <person name="Huang Y."/>
            <person name="Wu H."/>
            <person name="Li Z."/>
            <person name="Zhang Y."/>
            <person name="Yin Y."/>
            <person name="Song W."/>
            <person name="Jiang J."/>
            <person name="Jackson S.A."/>
            <person name="Wing R.A."/>
            <person name="Wang J."/>
            <person name="Chen M."/>
        </authorList>
    </citation>
    <scope>NUCLEOTIDE SEQUENCE [LARGE SCALE GENOMIC DNA]</scope>
    <source>
        <strain evidence="3">cv. IRGC 101232</strain>
    </source>
</reference>
<evidence type="ECO:0000256" key="1">
    <source>
        <dbReference type="SAM" id="MobiDB-lite"/>
    </source>
</evidence>
<dbReference type="Proteomes" id="UP000006038">
    <property type="component" value="Chromosome 5"/>
</dbReference>
<feature type="signal peptide" evidence="2">
    <location>
        <begin position="1"/>
        <end position="28"/>
    </location>
</feature>
<sequence>MVAVARSRGAAAAALLVALLVLLPGTGTVTVARAALSCSTVYNTLLSCLLYVCAVQRCGADAYLPRRLHLPQEPRRRRLRRALHQPRRRAARPVRRLRAVQDQPQRQLQRGKLRAPLLGHKERGLKDETGPWECAPTCSRQ</sequence>
<dbReference type="AlphaFoldDB" id="J3M855"/>
<evidence type="ECO:0000313" key="4">
    <source>
        <dbReference type="Proteomes" id="UP000006038"/>
    </source>
</evidence>
<dbReference type="EnsemblPlants" id="OB05G27790.1">
    <property type="protein sequence ID" value="OB05G27790.1"/>
    <property type="gene ID" value="OB05G27790"/>
</dbReference>
<name>J3M855_ORYBR</name>
<accession>J3M855</accession>
<organism evidence="3">
    <name type="scientific">Oryza brachyantha</name>
    <name type="common">malo sina</name>
    <dbReference type="NCBI Taxonomy" id="4533"/>
    <lineage>
        <taxon>Eukaryota</taxon>
        <taxon>Viridiplantae</taxon>
        <taxon>Streptophyta</taxon>
        <taxon>Embryophyta</taxon>
        <taxon>Tracheophyta</taxon>
        <taxon>Spermatophyta</taxon>
        <taxon>Magnoliopsida</taxon>
        <taxon>Liliopsida</taxon>
        <taxon>Poales</taxon>
        <taxon>Poaceae</taxon>
        <taxon>BOP clade</taxon>
        <taxon>Oryzoideae</taxon>
        <taxon>Oryzeae</taxon>
        <taxon>Oryzinae</taxon>
        <taxon>Oryza</taxon>
    </lineage>
</organism>